<dbReference type="GO" id="GO:0000139">
    <property type="term" value="C:Golgi membrane"/>
    <property type="evidence" value="ECO:0007669"/>
    <property type="project" value="UniProtKB-SubCell"/>
</dbReference>
<dbReference type="EMBL" id="JTDE01003896">
    <property type="protein sequence ID" value="KAF7255525.1"/>
    <property type="molecule type" value="Genomic_DNA"/>
</dbReference>
<dbReference type="PANTHER" id="PTHR10468">
    <property type="entry name" value="PROTEIN O-LINKED-MANNOSE BETA-1,2-N-ACETYLGLUCOSAMINYLTRANSFERASE 1/ALPHA-1,3-MANNOSYL-GLYCOPROTEIN 2-BETA-N-ACETYLGLUCOSAMINYLTRANSFERASE"/>
    <property type="match status" value="1"/>
</dbReference>
<evidence type="ECO:0000256" key="3">
    <source>
        <dbReference type="ARBA" id="ARBA00006492"/>
    </source>
</evidence>
<evidence type="ECO:0000256" key="4">
    <source>
        <dbReference type="ARBA" id="ARBA00022676"/>
    </source>
</evidence>
<evidence type="ECO:0000256" key="17">
    <source>
        <dbReference type="RuleBase" id="RU368119"/>
    </source>
</evidence>
<comment type="catalytic activity">
    <reaction evidence="16 17">
        <text>N(4)-(alpha-D-Man-(1-&gt;3)-[alpha-D-Man-(1-&gt;3)-[alpha-D-Man-(1-&gt;6)]-alpha-D-Man-(1-&gt;6)]-beta-D-Man-(1-&gt;4)-beta-D-GlcNAc-(1-&gt;4)-beta-D-GlcNAc)-L-asparaginyl-[protein] (N-glucan mannose isomer 5A1,2) + UDP-N-acetyl-alpha-D-glucosamine = N(4)-{beta-D-GlcNAc-(1-&gt;2)-alpha-D-Man-(1-&gt;3)-[alpha-D-Man-(1-&gt;3)-[alpha-D-Man-(1-&gt;6)]-alpha-D-Man-(1-&gt;6)]-beta-D-Man-(1-&gt;4)-beta-D-GlcNAc-(1-&gt;4)-beta-D-GlcNAc}-L-asparaginyl-[protein] + UDP + H(+)</text>
        <dbReference type="Rhea" id="RHEA:11456"/>
        <dbReference type="Rhea" id="RHEA-COMP:14367"/>
        <dbReference type="Rhea" id="RHEA-COMP:14368"/>
        <dbReference type="ChEBI" id="CHEBI:15378"/>
        <dbReference type="ChEBI" id="CHEBI:57705"/>
        <dbReference type="ChEBI" id="CHEBI:58223"/>
        <dbReference type="ChEBI" id="CHEBI:59087"/>
        <dbReference type="ChEBI" id="CHEBI:60625"/>
        <dbReference type="EC" id="2.4.1.101"/>
    </reaction>
</comment>
<comment type="pathway">
    <text evidence="2 17">Protein modification; protein glycosylation.</text>
</comment>
<evidence type="ECO:0000313" key="19">
    <source>
        <dbReference type="Proteomes" id="UP000822476"/>
    </source>
</evidence>
<dbReference type="Pfam" id="PF03071">
    <property type="entry name" value="GNT-I"/>
    <property type="match status" value="1"/>
</dbReference>
<dbReference type="SUPFAM" id="SSF53448">
    <property type="entry name" value="Nucleotide-diphospho-sugar transferases"/>
    <property type="match status" value="1"/>
</dbReference>
<dbReference type="PANTHER" id="PTHR10468:SF0">
    <property type="entry name" value="ALPHA-1,3-MANNOSYL-GLYCOPROTEIN 2-BETA-N-ACETYLGLUCOSAMINYLTRANSFERASE"/>
    <property type="match status" value="1"/>
</dbReference>
<comment type="function">
    <text evidence="13 17">Initiates complex N-linked carbohydrate formation. Essential for the conversion of high-mannose to hybrid and complex N-glycans.</text>
</comment>
<comment type="cofactor">
    <cofactor evidence="17">
        <name>Mn(2+)</name>
        <dbReference type="ChEBI" id="CHEBI:29035"/>
    </cofactor>
    <text evidence="17">The cofactor is mostly bound to the substrate.</text>
</comment>
<gene>
    <name evidence="18" type="ORF">EG68_07826</name>
</gene>
<evidence type="ECO:0000256" key="8">
    <source>
        <dbReference type="ARBA" id="ARBA00022968"/>
    </source>
</evidence>
<evidence type="ECO:0000256" key="15">
    <source>
        <dbReference type="ARBA" id="ARBA00041712"/>
    </source>
</evidence>
<evidence type="ECO:0000256" key="6">
    <source>
        <dbReference type="ARBA" id="ARBA00022692"/>
    </source>
</evidence>
<evidence type="ECO:0000313" key="18">
    <source>
        <dbReference type="EMBL" id="KAF7255525.1"/>
    </source>
</evidence>
<keyword evidence="10 17" id="KW-0333">Golgi apparatus</keyword>
<dbReference type="Gene3D" id="3.10.180.20">
    <property type="entry name" value="N-Acetylglucosaminyltransferase I, Domain 2"/>
    <property type="match status" value="1"/>
</dbReference>
<evidence type="ECO:0000256" key="2">
    <source>
        <dbReference type="ARBA" id="ARBA00004922"/>
    </source>
</evidence>
<comment type="similarity">
    <text evidence="3 17">Belongs to the glycosyltransferase 13 family.</text>
</comment>
<keyword evidence="12 17" id="KW-0464">Manganese</keyword>
<keyword evidence="19" id="KW-1185">Reference proteome</keyword>
<evidence type="ECO:0000256" key="7">
    <source>
        <dbReference type="ARBA" id="ARBA00022723"/>
    </source>
</evidence>
<keyword evidence="11 17" id="KW-0472">Membrane</keyword>
<name>A0A8S9YL04_9TREM</name>
<proteinExistence type="inferred from homology"/>
<keyword evidence="9 17" id="KW-1133">Transmembrane helix</keyword>
<dbReference type="Gene3D" id="3.90.550.10">
    <property type="entry name" value="Spore Coat Polysaccharide Biosynthesis Protein SpsA, Chain A"/>
    <property type="match status" value="1"/>
</dbReference>
<protein>
    <recommendedName>
        <fullName evidence="14 17">Alpha-1,3-mannosyl-glycoprotein 2-beta-N-acetylglucosaminyltransferase</fullName>
        <shortName evidence="17">GNT-I</shortName>
        <shortName evidence="17">GlcNAc-T I</shortName>
        <ecNumber evidence="14 17">2.4.1.101</ecNumber>
    </recommendedName>
    <alternativeName>
        <fullName evidence="15 17">N-glycosyl-oligosaccharide-glycoprotein N-acetylglucosaminyltransferase I</fullName>
    </alternativeName>
</protein>
<sequence>MCTLQSYVQEATPGRVCTFIKRLDLLQFTFPNYCKMYIIHLIHVFILSAHELPRCRRLQCNMRQVQICGQRRLKRIVVLHAIVAFILLGFLCWSESYKNETTGLELQLDPTAHISGSSNMKRASLRNVTTAHSPTKPIVLPILVIACNRPSVMRTLNALLDLRKKWNKEESFQFPITVSQGCDHQETADIIETYGVQISVIRFTDDGQPPKEKYNLKKLAYRSIAHHYKFALNHMFLVQNHSAVIVVEDDLDIAPDFLEYFAATLPLLKADRQLFCVTAWNDNGRPHLINLKRNDLIYRTDFFSGLGWMLLRQFWLEIYKGWPDIYWDEYLRKPYVRQNRSCLRPELGRTITFGRIGVSSGQYFKEYLRTMHLNRIPYDFTKADLSYLKEPSYTQQWIEQVYKDAQHIRLPALLKNHLPDVGPDISLRVTYNSLKEFTRIARHLNLMFDVKSGVLRTAFRGIVPAYWKHCQLFIAPPQNWTGYNASWG</sequence>
<keyword evidence="4 17" id="KW-0328">Glycosyltransferase</keyword>
<dbReference type="Proteomes" id="UP000822476">
    <property type="component" value="Unassembled WGS sequence"/>
</dbReference>
<accession>A0A8S9YL04</accession>
<keyword evidence="5" id="KW-0808">Transferase</keyword>
<evidence type="ECO:0000256" key="14">
    <source>
        <dbReference type="ARBA" id="ARBA00038949"/>
    </source>
</evidence>
<dbReference type="InterPro" id="IPR004139">
    <property type="entry name" value="Glyco_trans_13"/>
</dbReference>
<evidence type="ECO:0000256" key="13">
    <source>
        <dbReference type="ARBA" id="ARBA00037706"/>
    </source>
</evidence>
<keyword evidence="8 17" id="KW-0735">Signal-anchor</keyword>
<evidence type="ECO:0000256" key="1">
    <source>
        <dbReference type="ARBA" id="ARBA00004323"/>
    </source>
</evidence>
<dbReference type="AlphaFoldDB" id="A0A8S9YL04"/>
<dbReference type="InterPro" id="IPR029044">
    <property type="entry name" value="Nucleotide-diphossugar_trans"/>
</dbReference>
<evidence type="ECO:0000256" key="5">
    <source>
        <dbReference type="ARBA" id="ARBA00022679"/>
    </source>
</evidence>
<evidence type="ECO:0000256" key="16">
    <source>
        <dbReference type="ARBA" id="ARBA00049421"/>
    </source>
</evidence>
<evidence type="ECO:0000256" key="10">
    <source>
        <dbReference type="ARBA" id="ARBA00023034"/>
    </source>
</evidence>
<organism evidence="18 19">
    <name type="scientific">Paragonimus skrjabini miyazakii</name>
    <dbReference type="NCBI Taxonomy" id="59628"/>
    <lineage>
        <taxon>Eukaryota</taxon>
        <taxon>Metazoa</taxon>
        <taxon>Spiralia</taxon>
        <taxon>Lophotrochozoa</taxon>
        <taxon>Platyhelminthes</taxon>
        <taxon>Trematoda</taxon>
        <taxon>Digenea</taxon>
        <taxon>Plagiorchiida</taxon>
        <taxon>Troglotremata</taxon>
        <taxon>Troglotrematidae</taxon>
        <taxon>Paragonimus</taxon>
    </lineage>
</organism>
<evidence type="ECO:0000256" key="11">
    <source>
        <dbReference type="ARBA" id="ARBA00023136"/>
    </source>
</evidence>
<dbReference type="OrthoDB" id="440755at2759"/>
<comment type="caution">
    <text evidence="18">The sequence shown here is derived from an EMBL/GenBank/DDBJ whole genome shotgun (WGS) entry which is preliminary data.</text>
</comment>
<feature type="transmembrane region" description="Helical" evidence="17">
    <location>
        <begin position="73"/>
        <end position="91"/>
    </location>
</feature>
<dbReference type="GO" id="GO:0030145">
    <property type="term" value="F:manganese ion binding"/>
    <property type="evidence" value="ECO:0007669"/>
    <property type="project" value="UniProtKB-UniRule"/>
</dbReference>
<dbReference type="FunFam" id="3.90.550.10:FF:000252">
    <property type="entry name" value="Protein O-linked-mannose beta-1,2-N-acetylglucosaminyltransferase 1"/>
    <property type="match status" value="1"/>
</dbReference>
<keyword evidence="6 17" id="KW-0812">Transmembrane</keyword>
<dbReference type="GO" id="GO:0003827">
    <property type="term" value="F:alpha-1,3-mannosylglycoprotein 2-beta-N-acetylglucosaminyltransferase activity"/>
    <property type="evidence" value="ECO:0007669"/>
    <property type="project" value="UniProtKB-UniRule"/>
</dbReference>
<reference evidence="18" key="1">
    <citation type="submission" date="2019-07" db="EMBL/GenBank/DDBJ databases">
        <title>Annotation for the trematode Paragonimus miyazaki's.</title>
        <authorList>
            <person name="Choi Y.-J."/>
        </authorList>
    </citation>
    <scope>NUCLEOTIDE SEQUENCE</scope>
    <source>
        <strain evidence="18">Japan</strain>
    </source>
</reference>
<keyword evidence="7 17" id="KW-0479">Metal-binding</keyword>
<dbReference type="EC" id="2.4.1.101" evidence="14 17"/>
<evidence type="ECO:0000256" key="9">
    <source>
        <dbReference type="ARBA" id="ARBA00022989"/>
    </source>
</evidence>
<comment type="subcellular location">
    <subcellularLocation>
        <location evidence="1 17">Golgi apparatus membrane</location>
        <topology evidence="1 17">Single-pass type II membrane protein</topology>
    </subcellularLocation>
</comment>
<dbReference type="InterPro" id="IPR052261">
    <property type="entry name" value="Glycosyltransferase_13"/>
</dbReference>
<evidence type="ECO:0000256" key="12">
    <source>
        <dbReference type="ARBA" id="ARBA00023211"/>
    </source>
</evidence>